<proteinExistence type="inferred from homology"/>
<evidence type="ECO:0000256" key="4">
    <source>
        <dbReference type="ARBA" id="ARBA00010617"/>
    </source>
</evidence>
<dbReference type="FunCoup" id="A0A7M6UDK4">
    <property type="interactions" value="89"/>
</dbReference>
<dbReference type="InterPro" id="IPR036396">
    <property type="entry name" value="Cyt_P450_sf"/>
</dbReference>
<dbReference type="PRINTS" id="PR00463">
    <property type="entry name" value="EP450I"/>
</dbReference>
<dbReference type="InterPro" id="IPR001128">
    <property type="entry name" value="Cyt_P450"/>
</dbReference>
<evidence type="ECO:0000256" key="2">
    <source>
        <dbReference type="ARBA" id="ARBA00004174"/>
    </source>
</evidence>
<feature type="transmembrane region" description="Helical" evidence="15">
    <location>
        <begin position="37"/>
        <end position="59"/>
    </location>
</feature>
<dbReference type="CDD" id="cd11056">
    <property type="entry name" value="CYP6-like"/>
    <property type="match status" value="1"/>
</dbReference>
<dbReference type="SUPFAM" id="SSF48264">
    <property type="entry name" value="Cytochrome P450"/>
    <property type="match status" value="1"/>
</dbReference>
<dbReference type="InterPro" id="IPR002401">
    <property type="entry name" value="Cyt_P450_E_grp-I"/>
</dbReference>
<accession>A0A7M6UDK4</accession>
<dbReference type="PANTHER" id="PTHR24292:SF54">
    <property type="entry name" value="CYP9F3-RELATED"/>
    <property type="match status" value="1"/>
</dbReference>
<sequence>MYIRLMLLCGLYNCTYDMSLEIINIMDSIAPILHTKLFLVTALITVIYMYFKFVIYGYWKRRGIPHAPPIIPVGNAFPLISGKVSIGNLMRQKYNEGKKYPVYGIYMFHKPILLINDPNVIQLILIKEFNKFCNRGLYFNDKVDTLSLNLFFLPGERWRQLRTKLTPTFTSGKLKQMYPLLLEIGDNLIRVCDQIIKKDNIVEFKDLIGRYTTDSISSIAFGVDCQSLDNGSSEFQKHGIMVFDLPPSKIASAVFAPIILDIFRIPVFNNTITQFFVKTFNDVLEERRRNKITRKDFLNSLMQLLDKGSLDEDKDLKQKDNNNSANGSALGKISLSEAIGQAFIFYLAGFETTSSTITYCLYELALNPEIQEKVQAEIDEFSKRDGGITYEIMSNDMKYLHMVFLETLRKHPSIPFLNRECIEDCDIPNTNFRIEKGTKLLICMNAMHRDPDIFPDPEKFDPFRFTKENIASRQPYTYLPFGDGPRACIGIRFGMLQTKIALIGLLSNYNFSVCEKTSIPVMYARRSFTQTPEYGIYLKTEKRNKSTFLYKNRQ</sequence>
<evidence type="ECO:0000256" key="11">
    <source>
        <dbReference type="ARBA" id="ARBA00023033"/>
    </source>
</evidence>
<dbReference type="RefSeq" id="NP_001166003.1">
    <property type="nucleotide sequence ID" value="NM_001172532.1"/>
</dbReference>
<protein>
    <recommendedName>
        <fullName evidence="18">Cytochrome P450</fullName>
    </recommendedName>
</protein>
<evidence type="ECO:0000256" key="9">
    <source>
        <dbReference type="ARBA" id="ARBA00023002"/>
    </source>
</evidence>
<keyword evidence="8" id="KW-0492">Microsome</keyword>
<evidence type="ECO:0000256" key="14">
    <source>
        <dbReference type="RuleBase" id="RU000461"/>
    </source>
</evidence>
<dbReference type="PRINTS" id="PR00385">
    <property type="entry name" value="P450"/>
</dbReference>
<dbReference type="GO" id="GO:0005789">
    <property type="term" value="C:endoplasmic reticulum membrane"/>
    <property type="evidence" value="ECO:0007669"/>
    <property type="project" value="UniProtKB-SubCell"/>
</dbReference>
<evidence type="ECO:0000256" key="8">
    <source>
        <dbReference type="ARBA" id="ARBA00022848"/>
    </source>
</evidence>
<dbReference type="CTD" id="100117623"/>
<dbReference type="InParanoid" id="A0A7M6UDK4"/>
<name>A0A7M6UDK4_NASVI</name>
<evidence type="ECO:0000256" key="5">
    <source>
        <dbReference type="ARBA" id="ARBA00022617"/>
    </source>
</evidence>
<evidence type="ECO:0008006" key="18">
    <source>
        <dbReference type="Google" id="ProtNLM"/>
    </source>
</evidence>
<dbReference type="Gene3D" id="1.10.630.10">
    <property type="entry name" value="Cytochrome P450"/>
    <property type="match status" value="1"/>
</dbReference>
<evidence type="ECO:0000256" key="10">
    <source>
        <dbReference type="ARBA" id="ARBA00023004"/>
    </source>
</evidence>
<dbReference type="Pfam" id="PF00067">
    <property type="entry name" value="p450"/>
    <property type="match status" value="1"/>
</dbReference>
<evidence type="ECO:0000256" key="7">
    <source>
        <dbReference type="ARBA" id="ARBA00022824"/>
    </source>
</evidence>
<dbReference type="GO" id="GO:0004497">
    <property type="term" value="F:monooxygenase activity"/>
    <property type="evidence" value="ECO:0007669"/>
    <property type="project" value="UniProtKB-KW"/>
</dbReference>
<dbReference type="PROSITE" id="PS00086">
    <property type="entry name" value="CYTOCHROME_P450"/>
    <property type="match status" value="1"/>
</dbReference>
<evidence type="ECO:0000256" key="12">
    <source>
        <dbReference type="ARBA" id="ARBA00023136"/>
    </source>
</evidence>
<dbReference type="GO" id="GO:0005506">
    <property type="term" value="F:iron ion binding"/>
    <property type="evidence" value="ECO:0007669"/>
    <property type="project" value="InterPro"/>
</dbReference>
<evidence type="ECO:0000256" key="13">
    <source>
        <dbReference type="PIRSR" id="PIRSR602401-1"/>
    </source>
</evidence>
<dbReference type="Proteomes" id="UP000002358">
    <property type="component" value="Chromosome 3"/>
</dbReference>
<keyword evidence="5 13" id="KW-0349">Heme</keyword>
<keyword evidence="9 14" id="KW-0560">Oxidoreductase</keyword>
<evidence type="ECO:0000256" key="1">
    <source>
        <dbReference type="ARBA" id="ARBA00001971"/>
    </source>
</evidence>
<keyword evidence="6 13" id="KW-0479">Metal-binding</keyword>
<keyword evidence="7" id="KW-0256">Endoplasmic reticulum</keyword>
<organism evidence="16 17">
    <name type="scientific">Nasonia vitripennis</name>
    <name type="common">Parasitic wasp</name>
    <dbReference type="NCBI Taxonomy" id="7425"/>
    <lineage>
        <taxon>Eukaryota</taxon>
        <taxon>Metazoa</taxon>
        <taxon>Ecdysozoa</taxon>
        <taxon>Arthropoda</taxon>
        <taxon>Hexapoda</taxon>
        <taxon>Insecta</taxon>
        <taxon>Pterygota</taxon>
        <taxon>Neoptera</taxon>
        <taxon>Endopterygota</taxon>
        <taxon>Hymenoptera</taxon>
        <taxon>Apocrita</taxon>
        <taxon>Proctotrupomorpha</taxon>
        <taxon>Chalcidoidea</taxon>
        <taxon>Pteromalidae</taxon>
        <taxon>Pteromalinae</taxon>
        <taxon>Nasonia</taxon>
    </lineage>
</organism>
<dbReference type="EnsemblMetazoa" id="NM_001172532">
    <property type="protein sequence ID" value="NP_001166003"/>
    <property type="gene ID" value="GeneID_100117623"/>
</dbReference>
<evidence type="ECO:0000256" key="6">
    <source>
        <dbReference type="ARBA" id="ARBA00022723"/>
    </source>
</evidence>
<keyword evidence="15" id="KW-1133">Transmembrane helix</keyword>
<dbReference type="KEGG" id="nvi:100117623"/>
<feature type="binding site" description="axial binding residue" evidence="13">
    <location>
        <position position="488"/>
    </location>
    <ligand>
        <name>heme</name>
        <dbReference type="ChEBI" id="CHEBI:30413"/>
    </ligand>
    <ligandPart>
        <name>Fe</name>
        <dbReference type="ChEBI" id="CHEBI:18248"/>
    </ligandPart>
</feature>
<dbReference type="InterPro" id="IPR050476">
    <property type="entry name" value="Insect_CytP450_Detox"/>
</dbReference>
<dbReference type="SMR" id="A0A7M6UDK4"/>
<evidence type="ECO:0000256" key="15">
    <source>
        <dbReference type="SAM" id="Phobius"/>
    </source>
</evidence>
<dbReference type="FunFam" id="1.10.630.10:FF:000042">
    <property type="entry name" value="Cytochrome P450"/>
    <property type="match status" value="1"/>
</dbReference>
<dbReference type="InterPro" id="IPR017972">
    <property type="entry name" value="Cyt_P450_CS"/>
</dbReference>
<evidence type="ECO:0000256" key="3">
    <source>
        <dbReference type="ARBA" id="ARBA00004406"/>
    </source>
</evidence>
<comment type="subcellular location">
    <subcellularLocation>
        <location evidence="3">Endoplasmic reticulum membrane</location>
        <topology evidence="3">Peripheral membrane protein</topology>
    </subcellularLocation>
    <subcellularLocation>
        <location evidence="2">Microsome membrane</location>
        <topology evidence="2">Peripheral membrane protein</topology>
    </subcellularLocation>
</comment>
<evidence type="ECO:0000313" key="17">
    <source>
        <dbReference type="Proteomes" id="UP000002358"/>
    </source>
</evidence>
<dbReference type="OrthoDB" id="2789670at2759"/>
<evidence type="ECO:0000313" key="16">
    <source>
        <dbReference type="EnsemblMetazoa" id="NP_001166003"/>
    </source>
</evidence>
<keyword evidence="10 13" id="KW-0408">Iron</keyword>
<dbReference type="GO" id="GO:0016705">
    <property type="term" value="F:oxidoreductase activity, acting on paired donors, with incorporation or reduction of molecular oxygen"/>
    <property type="evidence" value="ECO:0007669"/>
    <property type="project" value="InterPro"/>
</dbReference>
<keyword evidence="11 14" id="KW-0503">Monooxygenase</keyword>
<comment type="cofactor">
    <cofactor evidence="1 13">
        <name>heme</name>
        <dbReference type="ChEBI" id="CHEBI:30413"/>
    </cofactor>
</comment>
<keyword evidence="17" id="KW-1185">Reference proteome</keyword>
<reference evidence="16" key="1">
    <citation type="submission" date="2021-01" db="UniProtKB">
        <authorList>
            <consortium name="EnsemblMetazoa"/>
        </authorList>
    </citation>
    <scope>IDENTIFICATION</scope>
</reference>
<dbReference type="GeneID" id="100117623"/>
<dbReference type="PANTHER" id="PTHR24292">
    <property type="entry name" value="CYTOCHROME P450"/>
    <property type="match status" value="1"/>
</dbReference>
<dbReference type="AlphaFoldDB" id="A0A7M6UDK4"/>
<keyword evidence="15" id="KW-0812">Transmembrane</keyword>
<dbReference type="GO" id="GO:0020037">
    <property type="term" value="F:heme binding"/>
    <property type="evidence" value="ECO:0007669"/>
    <property type="project" value="InterPro"/>
</dbReference>
<keyword evidence="12 15" id="KW-0472">Membrane</keyword>
<comment type="similarity">
    <text evidence="4 14">Belongs to the cytochrome P450 family.</text>
</comment>